<evidence type="ECO:0000256" key="1">
    <source>
        <dbReference type="ARBA" id="ARBA00022723"/>
    </source>
</evidence>
<keyword evidence="3 5" id="KW-0863">Zinc-finger</keyword>
<dbReference type="GO" id="GO:0005634">
    <property type="term" value="C:nucleus"/>
    <property type="evidence" value="ECO:0007669"/>
    <property type="project" value="TreeGrafter"/>
</dbReference>
<dbReference type="InterPro" id="IPR036236">
    <property type="entry name" value="Znf_C2H2_sf"/>
</dbReference>
<organism evidence="7">
    <name type="scientific">Arion vulgaris</name>
    <dbReference type="NCBI Taxonomy" id="1028688"/>
    <lineage>
        <taxon>Eukaryota</taxon>
        <taxon>Metazoa</taxon>
        <taxon>Spiralia</taxon>
        <taxon>Lophotrochozoa</taxon>
        <taxon>Mollusca</taxon>
        <taxon>Gastropoda</taxon>
        <taxon>Heterobranchia</taxon>
        <taxon>Euthyneura</taxon>
        <taxon>Panpulmonata</taxon>
        <taxon>Eupulmonata</taxon>
        <taxon>Stylommatophora</taxon>
        <taxon>Helicina</taxon>
        <taxon>Arionoidea</taxon>
        <taxon>Arionidae</taxon>
        <taxon>Arion</taxon>
    </lineage>
</organism>
<reference evidence="7" key="1">
    <citation type="submission" date="2014-12" db="EMBL/GenBank/DDBJ databases">
        <title>Insight into the proteome of Arion vulgaris.</title>
        <authorList>
            <person name="Aradska J."/>
            <person name="Bulat T."/>
            <person name="Smidak R."/>
            <person name="Sarate P."/>
            <person name="Gangsoo J."/>
            <person name="Sialana F."/>
            <person name="Bilban M."/>
            <person name="Lubec G."/>
        </authorList>
    </citation>
    <scope>NUCLEOTIDE SEQUENCE</scope>
    <source>
        <tissue evidence="7">Skin</tissue>
    </source>
</reference>
<dbReference type="PROSITE" id="PS50157">
    <property type="entry name" value="ZINC_FINGER_C2H2_2"/>
    <property type="match status" value="3"/>
</dbReference>
<feature type="domain" description="C2H2-type" evidence="6">
    <location>
        <begin position="176"/>
        <end position="203"/>
    </location>
</feature>
<evidence type="ECO:0000259" key="6">
    <source>
        <dbReference type="PROSITE" id="PS50157"/>
    </source>
</evidence>
<sequence>EKELQRQNEEILTTQCDISKVHLESFYICKLCSHKSKSDKLMLRHLTSHNDGHPFECSTCMFTTIWRKQWRQHLQRRHGEQKILCQFCAAEFVRKDVFEQHVASAHADVTEMTGKNKLQCDDCGYRARNVASLKEHKRKHTGEVVECPHDGCNFKSLYERSLQKHLRQKHSKEKTQVCYICGFQTRHTSSLSKHMMLHRDFKPYKCAHCSFTALYPSEIISHAKNKHLKQKRFSCPLCQFQTSYPLAIQKHVERHSGMKGYACSVCGKALESMYKAKKHMMKEHGCTDYKIINESATEKVKPNDFKIKIASESQLDDSYHVVVVNAVTVKKEDVEKHVTDASVGSEIDLHIAHANPTISEQ</sequence>
<dbReference type="SUPFAM" id="SSF57667">
    <property type="entry name" value="beta-beta-alpha zinc fingers"/>
    <property type="match status" value="5"/>
</dbReference>
<feature type="non-terminal residue" evidence="7">
    <location>
        <position position="361"/>
    </location>
</feature>
<proteinExistence type="predicted"/>
<dbReference type="PANTHER" id="PTHR24403:SF67">
    <property type="entry name" value="FI01116P-RELATED"/>
    <property type="match status" value="1"/>
</dbReference>
<evidence type="ECO:0000256" key="2">
    <source>
        <dbReference type="ARBA" id="ARBA00022737"/>
    </source>
</evidence>
<keyword evidence="4" id="KW-0862">Zinc</keyword>
<evidence type="ECO:0000313" key="7">
    <source>
        <dbReference type="EMBL" id="CEK65645.1"/>
    </source>
</evidence>
<dbReference type="PROSITE" id="PS00028">
    <property type="entry name" value="ZINC_FINGER_C2H2_1"/>
    <property type="match status" value="2"/>
</dbReference>
<dbReference type="EMBL" id="HACG01018780">
    <property type="protein sequence ID" value="CEK65645.1"/>
    <property type="molecule type" value="Transcribed_RNA"/>
</dbReference>
<protein>
    <recommendedName>
        <fullName evidence="6">C2H2-type domain-containing protein</fullName>
    </recommendedName>
</protein>
<evidence type="ECO:0000256" key="5">
    <source>
        <dbReference type="PROSITE-ProRule" id="PRU00042"/>
    </source>
</evidence>
<dbReference type="Gene3D" id="3.30.160.60">
    <property type="entry name" value="Classic Zinc Finger"/>
    <property type="match status" value="4"/>
</dbReference>
<feature type="non-terminal residue" evidence="7">
    <location>
        <position position="1"/>
    </location>
</feature>
<dbReference type="GO" id="GO:0045944">
    <property type="term" value="P:positive regulation of transcription by RNA polymerase II"/>
    <property type="evidence" value="ECO:0007669"/>
    <property type="project" value="TreeGrafter"/>
</dbReference>
<dbReference type="PANTHER" id="PTHR24403">
    <property type="entry name" value="ZINC FINGER PROTEIN"/>
    <property type="match status" value="1"/>
</dbReference>
<dbReference type="AlphaFoldDB" id="A0A0B6ZD30"/>
<dbReference type="InterPro" id="IPR050688">
    <property type="entry name" value="Zinc_finger/UBP_domain"/>
</dbReference>
<name>A0A0B6ZD30_9EUPU</name>
<dbReference type="SMART" id="SM00355">
    <property type="entry name" value="ZnF_C2H2"/>
    <property type="match status" value="9"/>
</dbReference>
<feature type="domain" description="C2H2-type" evidence="6">
    <location>
        <begin position="261"/>
        <end position="284"/>
    </location>
</feature>
<evidence type="ECO:0000256" key="4">
    <source>
        <dbReference type="ARBA" id="ARBA00022833"/>
    </source>
</evidence>
<keyword evidence="1" id="KW-0479">Metal-binding</keyword>
<gene>
    <name evidence="7" type="primary">ORF55731</name>
</gene>
<evidence type="ECO:0000256" key="3">
    <source>
        <dbReference type="ARBA" id="ARBA00022771"/>
    </source>
</evidence>
<accession>A0A0B6ZD30</accession>
<feature type="domain" description="C2H2-type" evidence="6">
    <location>
        <begin position="118"/>
        <end position="145"/>
    </location>
</feature>
<dbReference type="GO" id="GO:0008270">
    <property type="term" value="F:zinc ion binding"/>
    <property type="evidence" value="ECO:0007669"/>
    <property type="project" value="UniProtKB-KW"/>
</dbReference>
<dbReference type="InterPro" id="IPR013087">
    <property type="entry name" value="Znf_C2H2_type"/>
</dbReference>
<keyword evidence="2" id="KW-0677">Repeat</keyword>